<evidence type="ECO:0000313" key="5">
    <source>
        <dbReference type="EMBL" id="GBM56238.1"/>
    </source>
</evidence>
<dbReference type="Proteomes" id="UP000499080">
    <property type="component" value="Unassembled WGS sequence"/>
</dbReference>
<comment type="caution">
    <text evidence="4">The sequence shown here is derived from an EMBL/GenBank/DDBJ whole genome shotgun (WGS) entry which is preliminary data.</text>
</comment>
<dbReference type="EMBL" id="BGPR01100277">
    <property type="protein sequence ID" value="GBM55613.1"/>
    <property type="molecule type" value="Genomic_DNA"/>
</dbReference>
<proteinExistence type="predicted"/>
<evidence type="ECO:0000313" key="3">
    <source>
        <dbReference type="EMBL" id="GBM55631.1"/>
    </source>
</evidence>
<feature type="region of interest" description="Disordered" evidence="1">
    <location>
        <begin position="1"/>
        <end position="43"/>
    </location>
</feature>
<accession>A0A4Y2GSC7</accession>
<evidence type="ECO:0000256" key="1">
    <source>
        <dbReference type="SAM" id="MobiDB-lite"/>
    </source>
</evidence>
<protein>
    <submittedName>
        <fullName evidence="4">Uncharacterized protein</fullName>
    </submittedName>
</protein>
<dbReference type="AlphaFoldDB" id="A0A4Y2GSC7"/>
<evidence type="ECO:0000313" key="6">
    <source>
        <dbReference type="Proteomes" id="UP000499080"/>
    </source>
</evidence>
<keyword evidence="6" id="KW-1185">Reference proteome</keyword>
<organism evidence="4 6">
    <name type="scientific">Araneus ventricosus</name>
    <name type="common">Orbweaver spider</name>
    <name type="synonym">Epeira ventricosa</name>
    <dbReference type="NCBI Taxonomy" id="182803"/>
    <lineage>
        <taxon>Eukaryota</taxon>
        <taxon>Metazoa</taxon>
        <taxon>Ecdysozoa</taxon>
        <taxon>Arthropoda</taxon>
        <taxon>Chelicerata</taxon>
        <taxon>Arachnida</taxon>
        <taxon>Araneae</taxon>
        <taxon>Araneomorphae</taxon>
        <taxon>Entelegynae</taxon>
        <taxon>Araneoidea</taxon>
        <taxon>Araneidae</taxon>
        <taxon>Araneus</taxon>
    </lineage>
</organism>
<dbReference type="EMBL" id="BGPR01100286">
    <property type="protein sequence ID" value="GBM55646.1"/>
    <property type="molecule type" value="Genomic_DNA"/>
</dbReference>
<dbReference type="EMBL" id="BGPR01100282">
    <property type="protein sequence ID" value="GBM55631.1"/>
    <property type="molecule type" value="Genomic_DNA"/>
</dbReference>
<reference evidence="4 6" key="1">
    <citation type="journal article" date="2019" name="Sci. Rep.">
        <title>Orb-weaving spider Araneus ventricosus genome elucidates the spidroin gene catalogue.</title>
        <authorList>
            <person name="Kono N."/>
            <person name="Nakamura H."/>
            <person name="Ohtoshi R."/>
            <person name="Moran D.A.P."/>
            <person name="Shinohara A."/>
            <person name="Yoshida Y."/>
            <person name="Fujiwara M."/>
            <person name="Mori M."/>
            <person name="Tomita M."/>
            <person name="Arakawa K."/>
        </authorList>
    </citation>
    <scope>NUCLEOTIDE SEQUENCE [LARGE SCALE GENOMIC DNA]</scope>
</reference>
<name>A0A4Y2GSC7_ARAVE</name>
<dbReference type="EMBL" id="BGPR01100450">
    <property type="protein sequence ID" value="GBM56238.1"/>
    <property type="molecule type" value="Genomic_DNA"/>
</dbReference>
<evidence type="ECO:0000313" key="2">
    <source>
        <dbReference type="EMBL" id="GBM55613.1"/>
    </source>
</evidence>
<gene>
    <name evidence="3" type="ORF">AVEN_114815_1</name>
    <name evidence="5" type="ORF">AVEN_180380_1</name>
    <name evidence="4" type="ORF">AVEN_201966_1</name>
    <name evidence="2" type="ORF">AVEN_72155_1</name>
</gene>
<evidence type="ECO:0000313" key="4">
    <source>
        <dbReference type="EMBL" id="GBM55646.1"/>
    </source>
</evidence>
<feature type="compositionally biased region" description="Basic residues" evidence="1">
    <location>
        <begin position="9"/>
        <end position="19"/>
    </location>
</feature>
<sequence length="83" mass="9508">MTTDEQPIAKRRRMTKERKARWLERSYDTNNAAQSYDSEKSKYHKGEVENPECKEIQCLVAVLIPLGVSVLNLAEHSVHPNAP</sequence>